<keyword evidence="3" id="KW-0472">Membrane</keyword>
<dbReference type="RefSeq" id="WP_114486198.1">
    <property type="nucleotide sequence ID" value="NZ_CBCSHM010000014.1"/>
</dbReference>
<dbReference type="OrthoDB" id="5918848at2"/>
<dbReference type="PANTHER" id="PTHR30093">
    <property type="entry name" value="GENERAL SECRETION PATHWAY PROTEIN G"/>
    <property type="match status" value="1"/>
</dbReference>
<evidence type="ECO:0000313" key="4">
    <source>
        <dbReference type="EMBL" id="RCV92577.1"/>
    </source>
</evidence>
<dbReference type="GO" id="GO:0015627">
    <property type="term" value="C:type II protein secretion system complex"/>
    <property type="evidence" value="ECO:0007669"/>
    <property type="project" value="InterPro"/>
</dbReference>
<dbReference type="AlphaFoldDB" id="A0A368U835"/>
<feature type="transmembrane region" description="Helical" evidence="3">
    <location>
        <begin position="16"/>
        <end position="37"/>
    </location>
</feature>
<organism evidence="4 5">
    <name type="scientific">Vreelandella rituensis</name>
    <dbReference type="NCBI Taxonomy" id="2282306"/>
    <lineage>
        <taxon>Bacteria</taxon>
        <taxon>Pseudomonadati</taxon>
        <taxon>Pseudomonadota</taxon>
        <taxon>Gammaproteobacteria</taxon>
        <taxon>Oceanospirillales</taxon>
        <taxon>Halomonadaceae</taxon>
        <taxon>Vreelandella</taxon>
    </lineage>
</organism>
<name>A0A368U835_9GAMM</name>
<accession>A0A368U835</accession>
<dbReference type="EMBL" id="QPIJ01000011">
    <property type="protein sequence ID" value="RCV92577.1"/>
    <property type="molecule type" value="Genomic_DNA"/>
</dbReference>
<dbReference type="PROSITE" id="PS00409">
    <property type="entry name" value="PROKAR_NTER_METHYL"/>
    <property type="match status" value="1"/>
</dbReference>
<keyword evidence="3" id="KW-1133">Transmembrane helix</keyword>
<keyword evidence="3" id="KW-0812">Transmembrane</keyword>
<evidence type="ECO:0000313" key="5">
    <source>
        <dbReference type="Proteomes" id="UP000253204"/>
    </source>
</evidence>
<evidence type="ECO:0000256" key="2">
    <source>
        <dbReference type="ARBA" id="ARBA00022481"/>
    </source>
</evidence>
<evidence type="ECO:0000256" key="1">
    <source>
        <dbReference type="ARBA" id="ARBA00005233"/>
    </source>
</evidence>
<dbReference type="InterPro" id="IPR012902">
    <property type="entry name" value="N_methyl_site"/>
</dbReference>
<gene>
    <name evidence="4" type="ORF">DU506_06860</name>
</gene>
<dbReference type="SUPFAM" id="SSF54523">
    <property type="entry name" value="Pili subunits"/>
    <property type="match status" value="1"/>
</dbReference>
<reference evidence="4 5" key="1">
    <citation type="submission" date="2018-07" db="EMBL/GenBank/DDBJ databases">
        <title>Halomonas rutogse sp. nov., isolated from Lake TangqianCo on Tibetan Plateau.</title>
        <authorList>
            <person name="Lu H."/>
            <person name="Xing P."/>
            <person name="Wu Q."/>
        </authorList>
    </citation>
    <scope>NUCLEOTIDE SEQUENCE [LARGE SCALE GENOMIC DNA]</scope>
    <source>
        <strain evidence="4 5">TQ8S</strain>
    </source>
</reference>
<comment type="caution">
    <text evidence="4">The sequence shown here is derived from an EMBL/GenBank/DDBJ whole genome shotgun (WGS) entry which is preliminary data.</text>
</comment>
<comment type="similarity">
    <text evidence="1">Belongs to the N-Me-Phe pilin family.</text>
</comment>
<keyword evidence="2" id="KW-0488">Methylation</keyword>
<dbReference type="InterPro" id="IPR000983">
    <property type="entry name" value="Bac_GSPG_pilin"/>
</dbReference>
<proteinExistence type="inferred from homology"/>
<protein>
    <submittedName>
        <fullName evidence="4">Pilin</fullName>
    </submittedName>
</protein>
<dbReference type="GO" id="GO:0015628">
    <property type="term" value="P:protein secretion by the type II secretion system"/>
    <property type="evidence" value="ECO:0007669"/>
    <property type="project" value="InterPro"/>
</dbReference>
<dbReference type="InterPro" id="IPR045584">
    <property type="entry name" value="Pilin-like"/>
</dbReference>
<dbReference type="Proteomes" id="UP000253204">
    <property type="component" value="Unassembled WGS sequence"/>
</dbReference>
<dbReference type="PRINTS" id="PR00813">
    <property type="entry name" value="BCTERIALGSPG"/>
</dbReference>
<dbReference type="NCBIfam" id="TIGR02532">
    <property type="entry name" value="IV_pilin_GFxxxE"/>
    <property type="match status" value="1"/>
</dbReference>
<dbReference type="Pfam" id="PF07963">
    <property type="entry name" value="N_methyl"/>
    <property type="match status" value="1"/>
</dbReference>
<dbReference type="Gene3D" id="3.30.700.10">
    <property type="entry name" value="Glycoprotein, Type 4 Pilin"/>
    <property type="match status" value="1"/>
</dbReference>
<dbReference type="PANTHER" id="PTHR30093:SF34">
    <property type="entry name" value="PREPILIN PEPTIDASE-DEPENDENT PROTEIN D"/>
    <property type="match status" value="1"/>
</dbReference>
<evidence type="ECO:0000256" key="3">
    <source>
        <dbReference type="SAM" id="Phobius"/>
    </source>
</evidence>
<keyword evidence="5" id="KW-1185">Reference proteome</keyword>
<sequence>MQNTQTRKTRYSRQGGFTLIELLVVIAIIGILASVAVPQYQNYTQRAEVSTAYSTLQALRGGYDVAIVDGVLGTDTAAGEVNNAGAFYTYLGFNEDDLKGAELTTSGAGAFRDPQTETFFQIEFENFDGAIKLTRGQSDGYWTCSAEDRLKQSLLPRGCRE</sequence>